<dbReference type="Gene3D" id="1.20.1370.20">
    <property type="match status" value="1"/>
</dbReference>
<dbReference type="EC" id="1.11.1.6" evidence="3 10"/>
<sequence>MKSIKLIILLSVLWRLCVSDPIDPVKEAIVVDAGTQETTQFGTKINNTDSLQAGERGPTLLQDFFLREKVMHFDHERIPERVVHARGVGAHGYFQTYRNWSNLTAAKFLQDSDTKTPVFVRFSTVLGSKGSPDTVRDVRGFATRFYTQEGLWDLVGNVVAPFFIQDAIKFPDLIHAAKPEPDRDVPQAGTAHCTAYDFFSQETESAHTVMWALSGRGLVKSFRQVEGFGVHTFRLVTEEGNVVFVKFIWKPLQGLSNLDEAQKIAGKDIDFHRNDLYNSIENGDFPEYELGVQIVPAQDENSFDFDLLDATKLIPESIIPVQILGKMTLDRSVDNFFSETEQVTFHLGHIVRGITFTDDPLLQGRLFSYTDTQVNRMNGANYMQTPINVPHNPVHNNQRDGYSQHRVFKGKVAYYPNKLQDNTPAVVSERDGGYLEYPEKVSGHEQRGKHGKFLDHFSQAQLFYNSITTAEQQQVVDGARFEIGKCNSEMVRENMIGYLNNIDNNLAIRVATSLGAKPPKDLYPNANKTTINLSIENYPHPKNIKAKKVAILTAPGIDVKEATAMFDLLRNKGAYVDFVGLKMGDQDGLNITQTYITTASVLYDAVYVPSGTQEAFDKLASDISAFPYDEPASFILDTYRHGKPIAASGLGAALLKAAHLPSYIFENNLQNQKKYGVIIHKQPFKIGEAFEEAILKQRFWIRLPIDPNATMSPTATVD</sequence>
<keyword evidence="9 10" id="KW-0376">Hydrogen peroxide</keyword>
<keyword evidence="11" id="KW-0732">Signal</keyword>
<evidence type="ECO:0000256" key="5">
    <source>
        <dbReference type="ARBA" id="ARBA00022617"/>
    </source>
</evidence>
<comment type="similarity">
    <text evidence="2 10">Belongs to the catalase family.</text>
</comment>
<name>A0ABP9YPK4_9FUNG</name>
<gene>
    <name evidence="13" type="ORF">MFLAVUS_002185</name>
</gene>
<feature type="signal peptide" evidence="11">
    <location>
        <begin position="1"/>
        <end position="19"/>
    </location>
</feature>
<evidence type="ECO:0000256" key="7">
    <source>
        <dbReference type="ARBA" id="ARBA00023002"/>
    </source>
</evidence>
<comment type="caution">
    <text evidence="13">The sequence shown here is derived from an EMBL/GenBank/DDBJ whole genome shotgun (WGS) entry which is preliminary data.</text>
</comment>
<protein>
    <recommendedName>
        <fullName evidence="3 10">Catalase</fullName>
        <ecNumber evidence="3 10">1.11.1.6</ecNumber>
    </recommendedName>
</protein>
<evidence type="ECO:0000256" key="1">
    <source>
        <dbReference type="ARBA" id="ARBA00001971"/>
    </source>
</evidence>
<reference evidence="13 14" key="1">
    <citation type="submission" date="2024-04" db="EMBL/GenBank/DDBJ databases">
        <title>genome sequences of Mucor flavus KT1a and Helicostylum pulchrum KT1b strains isolated from the surface of a dry-aged beef.</title>
        <authorList>
            <person name="Toyotome T."/>
            <person name="Hosono M."/>
            <person name="Torimaru M."/>
            <person name="Fukuda K."/>
            <person name="Mikami N."/>
        </authorList>
    </citation>
    <scope>NUCLEOTIDE SEQUENCE [LARGE SCALE GENOMIC DNA]</scope>
    <source>
        <strain evidence="13 14">KT1a</strain>
    </source>
</reference>
<evidence type="ECO:0000256" key="11">
    <source>
        <dbReference type="SAM" id="SignalP"/>
    </source>
</evidence>
<keyword evidence="7 10" id="KW-0560">Oxidoreductase</keyword>
<dbReference type="PANTHER" id="PTHR42821">
    <property type="entry name" value="CATALASE"/>
    <property type="match status" value="1"/>
</dbReference>
<evidence type="ECO:0000256" key="6">
    <source>
        <dbReference type="ARBA" id="ARBA00022723"/>
    </source>
</evidence>
<dbReference type="Pfam" id="PF18011">
    <property type="entry name" value="Catalase_C"/>
    <property type="match status" value="1"/>
</dbReference>
<evidence type="ECO:0000259" key="12">
    <source>
        <dbReference type="SMART" id="SM01060"/>
    </source>
</evidence>
<dbReference type="PROSITE" id="PS00437">
    <property type="entry name" value="CATALASE_1"/>
    <property type="match status" value="1"/>
</dbReference>
<dbReference type="Pfam" id="PF06628">
    <property type="entry name" value="Catalase-rel"/>
    <property type="match status" value="1"/>
</dbReference>
<dbReference type="Gene3D" id="2.40.180.10">
    <property type="entry name" value="Catalase core domain"/>
    <property type="match status" value="1"/>
</dbReference>
<dbReference type="InterPro" id="IPR002226">
    <property type="entry name" value="Catalase_haem_BS"/>
</dbReference>
<dbReference type="InterPro" id="IPR010582">
    <property type="entry name" value="Catalase_immune_responsive"/>
</dbReference>
<dbReference type="PROSITE" id="PS51402">
    <property type="entry name" value="CATALASE_3"/>
    <property type="match status" value="1"/>
</dbReference>
<keyword evidence="8 10" id="KW-0408">Iron</keyword>
<dbReference type="PIRSF" id="PIRSF038927">
    <property type="entry name" value="Catalase_clade2"/>
    <property type="match status" value="1"/>
</dbReference>
<evidence type="ECO:0000313" key="14">
    <source>
        <dbReference type="Proteomes" id="UP001473302"/>
    </source>
</evidence>
<dbReference type="SMART" id="SM01060">
    <property type="entry name" value="Catalase"/>
    <property type="match status" value="1"/>
</dbReference>
<organism evidence="13 14">
    <name type="scientific">Mucor flavus</name>
    <dbReference type="NCBI Taxonomy" id="439312"/>
    <lineage>
        <taxon>Eukaryota</taxon>
        <taxon>Fungi</taxon>
        <taxon>Fungi incertae sedis</taxon>
        <taxon>Mucoromycota</taxon>
        <taxon>Mucoromycotina</taxon>
        <taxon>Mucoromycetes</taxon>
        <taxon>Mucorales</taxon>
        <taxon>Mucorineae</taxon>
        <taxon>Mucoraceae</taxon>
        <taxon>Mucor</taxon>
    </lineage>
</organism>
<evidence type="ECO:0000313" key="13">
    <source>
        <dbReference type="EMBL" id="GAA5808789.1"/>
    </source>
</evidence>
<dbReference type="InterPro" id="IPR024712">
    <property type="entry name" value="Catalase_clade2"/>
</dbReference>
<dbReference type="Gene3D" id="3.40.50.880">
    <property type="match status" value="1"/>
</dbReference>
<evidence type="ECO:0000256" key="2">
    <source>
        <dbReference type="ARBA" id="ARBA00005329"/>
    </source>
</evidence>
<proteinExistence type="inferred from homology"/>
<keyword evidence="14" id="KW-1185">Reference proteome</keyword>
<feature type="chain" id="PRO_5047477711" description="Catalase" evidence="11">
    <location>
        <begin position="20"/>
        <end position="718"/>
    </location>
</feature>
<dbReference type="SUPFAM" id="SSF56634">
    <property type="entry name" value="Heme-dependent catalase-like"/>
    <property type="match status" value="1"/>
</dbReference>
<comment type="function">
    <text evidence="10">Occurs in almost all aerobically respiring organisms and serves to protect cells from the toxic effects of hydrogen peroxide.</text>
</comment>
<dbReference type="InterPro" id="IPR043156">
    <property type="entry name" value="Catalase_clade2_helical"/>
</dbReference>
<keyword evidence="6 10" id="KW-0479">Metal-binding</keyword>
<dbReference type="Pfam" id="PF00199">
    <property type="entry name" value="Catalase"/>
    <property type="match status" value="1"/>
</dbReference>
<dbReference type="EMBL" id="BAABUK010000003">
    <property type="protein sequence ID" value="GAA5808789.1"/>
    <property type="molecule type" value="Genomic_DNA"/>
</dbReference>
<evidence type="ECO:0000256" key="10">
    <source>
        <dbReference type="PIRNR" id="PIRNR038927"/>
    </source>
</evidence>
<dbReference type="InterPro" id="IPR011614">
    <property type="entry name" value="Catalase_core"/>
</dbReference>
<accession>A0ABP9YPK4</accession>
<evidence type="ECO:0000256" key="3">
    <source>
        <dbReference type="ARBA" id="ARBA00012314"/>
    </source>
</evidence>
<dbReference type="CDD" id="cd03132">
    <property type="entry name" value="GATase1_catalase"/>
    <property type="match status" value="1"/>
</dbReference>
<dbReference type="InterPro" id="IPR029062">
    <property type="entry name" value="Class_I_gatase-like"/>
</dbReference>
<comment type="cofactor">
    <cofactor evidence="1 10">
        <name>heme</name>
        <dbReference type="ChEBI" id="CHEBI:30413"/>
    </cofactor>
</comment>
<dbReference type="PRINTS" id="PR00067">
    <property type="entry name" value="CATALASE"/>
</dbReference>
<dbReference type="PANTHER" id="PTHR42821:SF1">
    <property type="entry name" value="CATALASE-B"/>
    <property type="match status" value="1"/>
</dbReference>
<dbReference type="Proteomes" id="UP001473302">
    <property type="component" value="Unassembled WGS sequence"/>
</dbReference>
<evidence type="ECO:0000256" key="4">
    <source>
        <dbReference type="ARBA" id="ARBA00022559"/>
    </source>
</evidence>
<dbReference type="SUPFAM" id="SSF52317">
    <property type="entry name" value="Class I glutamine amidotransferase-like"/>
    <property type="match status" value="1"/>
</dbReference>
<keyword evidence="4 10" id="KW-0575">Peroxidase</keyword>
<dbReference type="InterPro" id="IPR041399">
    <property type="entry name" value="Catalase_large_C"/>
</dbReference>
<keyword evidence="5 10" id="KW-0349">Heme</keyword>
<evidence type="ECO:0000256" key="8">
    <source>
        <dbReference type="ARBA" id="ARBA00023004"/>
    </source>
</evidence>
<feature type="domain" description="Catalase core" evidence="12">
    <location>
        <begin position="38"/>
        <end position="423"/>
    </location>
</feature>
<dbReference type="InterPro" id="IPR018028">
    <property type="entry name" value="Catalase"/>
</dbReference>
<comment type="catalytic activity">
    <reaction evidence="10">
        <text>2 H2O2 = O2 + 2 H2O</text>
        <dbReference type="Rhea" id="RHEA:20309"/>
        <dbReference type="ChEBI" id="CHEBI:15377"/>
        <dbReference type="ChEBI" id="CHEBI:15379"/>
        <dbReference type="ChEBI" id="CHEBI:16240"/>
        <dbReference type="EC" id="1.11.1.6"/>
    </reaction>
</comment>
<dbReference type="InterPro" id="IPR020835">
    <property type="entry name" value="Catalase_sf"/>
</dbReference>
<evidence type="ECO:0000256" key="9">
    <source>
        <dbReference type="ARBA" id="ARBA00023324"/>
    </source>
</evidence>